<reference evidence="2" key="2">
    <citation type="journal article" date="2023" name="Int. J. Mol. Sci.">
        <title>De Novo Assembly and Annotation of 11 Diverse Shrub Willow (Salix) Genomes Reveals Novel Gene Organization in Sex-Linked Regions.</title>
        <authorList>
            <person name="Hyden B."/>
            <person name="Feng K."/>
            <person name="Yates T.B."/>
            <person name="Jawdy S."/>
            <person name="Cereghino C."/>
            <person name="Smart L.B."/>
            <person name="Muchero W."/>
        </authorList>
    </citation>
    <scope>NUCLEOTIDE SEQUENCE</scope>
    <source>
        <tissue evidence="2">Shoot tip</tissue>
    </source>
</reference>
<feature type="compositionally biased region" description="Basic and acidic residues" evidence="1">
    <location>
        <begin position="124"/>
        <end position="140"/>
    </location>
</feature>
<reference evidence="2" key="1">
    <citation type="submission" date="2022-10" db="EMBL/GenBank/DDBJ databases">
        <authorList>
            <person name="Hyden B.L."/>
            <person name="Feng K."/>
            <person name="Yates T."/>
            <person name="Jawdy S."/>
            <person name="Smart L.B."/>
            <person name="Muchero W."/>
        </authorList>
    </citation>
    <scope>NUCLEOTIDE SEQUENCE</scope>
    <source>
        <tissue evidence="2">Shoot tip</tissue>
    </source>
</reference>
<dbReference type="EMBL" id="JAPFFI010000026">
    <property type="protein sequence ID" value="KAJ6309421.1"/>
    <property type="molecule type" value="Genomic_DNA"/>
</dbReference>
<proteinExistence type="predicted"/>
<sequence>MTNCATPAPMLAQPAETPLASPTTLGENMEVIQNWLATKLASENPTPKRMRIKEVGDVTREADMIMGAVVRESAAEAIRGPIRSQAGPMASRENMEPTKEAMPALPISVSVSLRSSRMTGRSGGMEKVEKKQQNRDNHAR</sequence>
<organism evidence="2 3">
    <name type="scientific">Salix suchowensis</name>
    <dbReference type="NCBI Taxonomy" id="1278906"/>
    <lineage>
        <taxon>Eukaryota</taxon>
        <taxon>Viridiplantae</taxon>
        <taxon>Streptophyta</taxon>
        <taxon>Embryophyta</taxon>
        <taxon>Tracheophyta</taxon>
        <taxon>Spermatophyta</taxon>
        <taxon>Magnoliopsida</taxon>
        <taxon>eudicotyledons</taxon>
        <taxon>Gunneridae</taxon>
        <taxon>Pentapetalae</taxon>
        <taxon>rosids</taxon>
        <taxon>fabids</taxon>
        <taxon>Malpighiales</taxon>
        <taxon>Salicaceae</taxon>
        <taxon>Saliceae</taxon>
        <taxon>Salix</taxon>
    </lineage>
</organism>
<feature type="region of interest" description="Disordered" evidence="1">
    <location>
        <begin position="1"/>
        <end position="24"/>
    </location>
</feature>
<name>A0ABQ8ZRZ9_9ROSI</name>
<protein>
    <submittedName>
        <fullName evidence="2">Uncharacterized protein</fullName>
    </submittedName>
</protein>
<comment type="caution">
    <text evidence="2">The sequence shown here is derived from an EMBL/GenBank/DDBJ whole genome shotgun (WGS) entry which is preliminary data.</text>
</comment>
<keyword evidence="3" id="KW-1185">Reference proteome</keyword>
<evidence type="ECO:0000313" key="2">
    <source>
        <dbReference type="EMBL" id="KAJ6309421.1"/>
    </source>
</evidence>
<evidence type="ECO:0000256" key="1">
    <source>
        <dbReference type="SAM" id="MobiDB-lite"/>
    </source>
</evidence>
<feature type="region of interest" description="Disordered" evidence="1">
    <location>
        <begin position="80"/>
        <end position="140"/>
    </location>
</feature>
<accession>A0ABQ8ZRZ9</accession>
<evidence type="ECO:0000313" key="3">
    <source>
        <dbReference type="Proteomes" id="UP001141253"/>
    </source>
</evidence>
<dbReference type="Proteomes" id="UP001141253">
    <property type="component" value="Unassembled WGS sequence"/>
</dbReference>
<feature type="compositionally biased region" description="Polar residues" evidence="1">
    <location>
        <begin position="109"/>
        <end position="119"/>
    </location>
</feature>
<gene>
    <name evidence="2" type="ORF">OIU77_015220</name>
</gene>